<dbReference type="eggNOG" id="COG0454">
    <property type="taxonomic scope" value="Bacteria"/>
</dbReference>
<dbReference type="HOGENOM" id="CLU_054109_0_0_10"/>
<protein>
    <submittedName>
        <fullName evidence="2">GCN5-related N-acetyltransferase</fullName>
    </submittedName>
</protein>
<dbReference type="STRING" id="290317.Cpha266_1072"/>
<dbReference type="InterPro" id="IPR041496">
    <property type="entry name" value="YitH/HolE_GNAT"/>
</dbReference>
<dbReference type="Pfam" id="PF00583">
    <property type="entry name" value="Acetyltransf_1"/>
    <property type="match status" value="1"/>
</dbReference>
<dbReference type="KEGG" id="cph:Cpha266_1072"/>
<dbReference type="Pfam" id="PF18014">
    <property type="entry name" value="Acetyltransf_18"/>
    <property type="match status" value="1"/>
</dbReference>
<dbReference type="Gene3D" id="3.40.630.90">
    <property type="match status" value="1"/>
</dbReference>
<sequence length="284" mass="31395">MTERSDYSIRIMSRQEIGMAVDWAAEEGWNPGLHDADCFHAADPEGFLTGLLGNEPVATISVVRYGTAFGFLGFYIVRPKYRGMGFGLKIWNAGLEQLKGRTIGLDGVVAQQENYAKSGFILAYRNIRVKGSGGGKIPAHEGIKPLVELPFETLLTYDSLFFPEERRTFLECWINQRESSSLGIIENNRLSGYGVIRTCRSGSKIGPLFADRADLAEELFCALKASAPEGSPLFLDIPEVNPEAVKLAQRHNMTVVFETSRMYQGNIPELPLGNIYGVTTFELG</sequence>
<evidence type="ECO:0000313" key="3">
    <source>
        <dbReference type="Proteomes" id="UP000008701"/>
    </source>
</evidence>
<accession>A1BFD6</accession>
<dbReference type="PANTHER" id="PTHR47237">
    <property type="entry name" value="SLL0310 PROTEIN"/>
    <property type="match status" value="1"/>
</dbReference>
<dbReference type="InterPro" id="IPR016181">
    <property type="entry name" value="Acyl_CoA_acyltransferase"/>
</dbReference>
<evidence type="ECO:0000313" key="2">
    <source>
        <dbReference type="EMBL" id="ABL65113.1"/>
    </source>
</evidence>
<dbReference type="Proteomes" id="UP000008701">
    <property type="component" value="Chromosome"/>
</dbReference>
<dbReference type="GO" id="GO:0016747">
    <property type="term" value="F:acyltransferase activity, transferring groups other than amino-acyl groups"/>
    <property type="evidence" value="ECO:0007669"/>
    <property type="project" value="InterPro"/>
</dbReference>
<dbReference type="Gene3D" id="3.40.630.30">
    <property type="match status" value="1"/>
</dbReference>
<dbReference type="EMBL" id="CP000492">
    <property type="protein sequence ID" value="ABL65113.1"/>
    <property type="molecule type" value="Genomic_DNA"/>
</dbReference>
<dbReference type="SUPFAM" id="SSF55729">
    <property type="entry name" value="Acyl-CoA N-acyltransferases (Nat)"/>
    <property type="match status" value="1"/>
</dbReference>
<name>A1BFD6_CHLPD</name>
<dbReference type="PROSITE" id="PS51186">
    <property type="entry name" value="GNAT"/>
    <property type="match status" value="1"/>
</dbReference>
<keyword evidence="2" id="KW-0808">Transferase</keyword>
<dbReference type="RefSeq" id="WP_011744940.1">
    <property type="nucleotide sequence ID" value="NC_008639.1"/>
</dbReference>
<feature type="domain" description="N-acetyltransferase" evidence="1">
    <location>
        <begin position="7"/>
        <end position="147"/>
    </location>
</feature>
<dbReference type="InterPro" id="IPR052729">
    <property type="entry name" value="Acyl/Acetyltrans_Enzymes"/>
</dbReference>
<dbReference type="InterPro" id="IPR000182">
    <property type="entry name" value="GNAT_dom"/>
</dbReference>
<dbReference type="OrthoDB" id="20916at2"/>
<reference evidence="2 3" key="1">
    <citation type="submission" date="2006-12" db="EMBL/GenBank/DDBJ databases">
        <title>Complete sequence of Chlorobium phaeobacteroides DSM 266.</title>
        <authorList>
            <consortium name="US DOE Joint Genome Institute"/>
            <person name="Copeland A."/>
            <person name="Lucas S."/>
            <person name="Lapidus A."/>
            <person name="Barry K."/>
            <person name="Detter J.C."/>
            <person name="Glavina del Rio T."/>
            <person name="Hammon N."/>
            <person name="Israni S."/>
            <person name="Pitluck S."/>
            <person name="Goltsman E."/>
            <person name="Schmutz J."/>
            <person name="Larimer F."/>
            <person name="Land M."/>
            <person name="Hauser L."/>
            <person name="Mikhailova N."/>
            <person name="Li T."/>
            <person name="Overmann J."/>
            <person name="Bryant D.A."/>
            <person name="Richardson P."/>
        </authorList>
    </citation>
    <scope>NUCLEOTIDE SEQUENCE [LARGE SCALE GENOMIC DNA]</scope>
    <source>
        <strain evidence="2 3">DSM 266</strain>
    </source>
</reference>
<keyword evidence="3" id="KW-1185">Reference proteome</keyword>
<dbReference type="CDD" id="cd04301">
    <property type="entry name" value="NAT_SF"/>
    <property type="match status" value="1"/>
</dbReference>
<proteinExistence type="predicted"/>
<dbReference type="AlphaFoldDB" id="A1BFD6"/>
<gene>
    <name evidence="2" type="ordered locus">Cpha266_1072</name>
</gene>
<evidence type="ECO:0000259" key="1">
    <source>
        <dbReference type="PROSITE" id="PS51186"/>
    </source>
</evidence>
<dbReference type="PANTHER" id="PTHR47237:SF1">
    <property type="entry name" value="SLL0310 PROTEIN"/>
    <property type="match status" value="1"/>
</dbReference>
<organism evidence="2 3">
    <name type="scientific">Chlorobium phaeobacteroides (strain DSM 266 / SMG 266 / 2430)</name>
    <dbReference type="NCBI Taxonomy" id="290317"/>
    <lineage>
        <taxon>Bacteria</taxon>
        <taxon>Pseudomonadati</taxon>
        <taxon>Chlorobiota</taxon>
        <taxon>Chlorobiia</taxon>
        <taxon>Chlorobiales</taxon>
        <taxon>Chlorobiaceae</taxon>
        <taxon>Chlorobium/Pelodictyon group</taxon>
        <taxon>Chlorobium</taxon>
    </lineage>
</organism>